<dbReference type="InterPro" id="IPR043128">
    <property type="entry name" value="Rev_trsase/Diguanyl_cyclase"/>
</dbReference>
<feature type="domain" description="GGDEF" evidence="4">
    <location>
        <begin position="127"/>
        <end position="256"/>
    </location>
</feature>
<name>A0A158EKK7_9BURK</name>
<dbReference type="FunFam" id="3.30.70.270:FF:000001">
    <property type="entry name" value="Diguanylate cyclase domain protein"/>
    <property type="match status" value="1"/>
</dbReference>
<dbReference type="CDD" id="cd01949">
    <property type="entry name" value="GGDEF"/>
    <property type="match status" value="1"/>
</dbReference>
<feature type="transmembrane region" description="Helical" evidence="3">
    <location>
        <begin position="69"/>
        <end position="91"/>
    </location>
</feature>
<keyword evidence="3" id="KW-0812">Transmembrane</keyword>
<dbReference type="SUPFAM" id="SSF55073">
    <property type="entry name" value="Nucleotide cyclase"/>
    <property type="match status" value="1"/>
</dbReference>
<dbReference type="PANTHER" id="PTHR45138">
    <property type="entry name" value="REGULATORY COMPONENTS OF SENSORY TRANSDUCTION SYSTEM"/>
    <property type="match status" value="1"/>
</dbReference>
<feature type="transmembrane region" description="Helical" evidence="3">
    <location>
        <begin position="205"/>
        <end position="224"/>
    </location>
</feature>
<evidence type="ECO:0000313" key="6">
    <source>
        <dbReference type="Proteomes" id="UP000071859"/>
    </source>
</evidence>
<protein>
    <recommendedName>
        <fullName evidence="1">diguanylate cyclase</fullName>
        <ecNumber evidence="1">2.7.7.65</ecNumber>
    </recommendedName>
</protein>
<evidence type="ECO:0000256" key="2">
    <source>
        <dbReference type="ARBA" id="ARBA00034247"/>
    </source>
</evidence>
<dbReference type="Pfam" id="PF00990">
    <property type="entry name" value="GGDEF"/>
    <property type="match status" value="1"/>
</dbReference>
<evidence type="ECO:0000256" key="1">
    <source>
        <dbReference type="ARBA" id="ARBA00012528"/>
    </source>
</evidence>
<reference evidence="5" key="1">
    <citation type="submission" date="2016-01" db="EMBL/GenBank/DDBJ databases">
        <authorList>
            <person name="Peeters C."/>
        </authorList>
    </citation>
    <scope>NUCLEOTIDE SEQUENCE</scope>
    <source>
        <strain evidence="5">LMG 29321</strain>
    </source>
</reference>
<dbReference type="PROSITE" id="PS50887">
    <property type="entry name" value="GGDEF"/>
    <property type="match status" value="1"/>
</dbReference>
<proteinExistence type="predicted"/>
<comment type="catalytic activity">
    <reaction evidence="2">
        <text>2 GTP = 3',3'-c-di-GMP + 2 diphosphate</text>
        <dbReference type="Rhea" id="RHEA:24898"/>
        <dbReference type="ChEBI" id="CHEBI:33019"/>
        <dbReference type="ChEBI" id="CHEBI:37565"/>
        <dbReference type="ChEBI" id="CHEBI:58805"/>
        <dbReference type="EC" id="2.7.7.65"/>
    </reaction>
</comment>
<evidence type="ECO:0000259" key="4">
    <source>
        <dbReference type="PROSITE" id="PS50887"/>
    </source>
</evidence>
<dbReference type="RefSeq" id="WP_082883627.1">
    <property type="nucleotide sequence ID" value="NZ_FCOX02000146.1"/>
</dbReference>
<dbReference type="GO" id="GO:0052621">
    <property type="term" value="F:diguanylate cyclase activity"/>
    <property type="evidence" value="ECO:0007669"/>
    <property type="project" value="UniProtKB-EC"/>
</dbReference>
<evidence type="ECO:0000256" key="3">
    <source>
        <dbReference type="SAM" id="Phobius"/>
    </source>
</evidence>
<feature type="transmembrane region" description="Helical" evidence="3">
    <location>
        <begin position="44"/>
        <end position="63"/>
    </location>
</feature>
<sequence>MFRLFVGLASIQFALQNFLNRCMRRARQMISRGWTSEFMQKNKEIVVVAALLFAIHVYELWAGRDHADWWNFAHLELFLLLTLICGAALSYKRQQDESNRDFLTGLLNRRGLDQRLGKHRMPFLRRKWISIITIDVDNFKAVNDNLGHHAGDTLLRDVSGVLGGLVRKTDVVVRTGGDEFAVILQNASPDFCWRIARRIQRAGRLPPVSGIAISFSVGAVSVWTRRPQYEKFMRHADVLLYEAKRLGRDRVVFKVLHGVAQLNATAVGT</sequence>
<dbReference type="InterPro" id="IPR000160">
    <property type="entry name" value="GGDEF_dom"/>
</dbReference>
<dbReference type="SMART" id="SM00267">
    <property type="entry name" value="GGDEF"/>
    <property type="match status" value="1"/>
</dbReference>
<evidence type="ECO:0000313" key="5">
    <source>
        <dbReference type="EMBL" id="SAL06916.1"/>
    </source>
</evidence>
<dbReference type="EMBL" id="FCOX02000146">
    <property type="protein sequence ID" value="SAL06916.1"/>
    <property type="molecule type" value="Genomic_DNA"/>
</dbReference>
<dbReference type="PANTHER" id="PTHR45138:SF9">
    <property type="entry name" value="DIGUANYLATE CYCLASE DGCM-RELATED"/>
    <property type="match status" value="1"/>
</dbReference>
<dbReference type="AlphaFoldDB" id="A0A158EKK7"/>
<dbReference type="InterPro" id="IPR029787">
    <property type="entry name" value="Nucleotide_cyclase"/>
</dbReference>
<dbReference type="InterPro" id="IPR050469">
    <property type="entry name" value="Diguanylate_Cyclase"/>
</dbReference>
<dbReference type="Proteomes" id="UP000071859">
    <property type="component" value="Unassembled WGS sequence"/>
</dbReference>
<dbReference type="Gene3D" id="3.30.70.270">
    <property type="match status" value="1"/>
</dbReference>
<keyword evidence="3" id="KW-1133">Transmembrane helix</keyword>
<keyword evidence="6" id="KW-1185">Reference proteome</keyword>
<keyword evidence="3" id="KW-0472">Membrane</keyword>
<dbReference type="NCBIfam" id="TIGR00254">
    <property type="entry name" value="GGDEF"/>
    <property type="match status" value="1"/>
</dbReference>
<comment type="caution">
    <text evidence="5">The sequence shown here is derived from an EMBL/GenBank/DDBJ whole genome shotgun (WGS) entry which is preliminary data.</text>
</comment>
<dbReference type="OrthoDB" id="9813903at2"/>
<dbReference type="EC" id="2.7.7.65" evidence="1"/>
<gene>
    <name evidence="5" type="ORF">AWB78_08316</name>
</gene>
<accession>A0A158EKK7</accession>
<organism evidence="5 6">
    <name type="scientific">Caballeronia calidae</name>
    <dbReference type="NCBI Taxonomy" id="1777139"/>
    <lineage>
        <taxon>Bacteria</taxon>
        <taxon>Pseudomonadati</taxon>
        <taxon>Pseudomonadota</taxon>
        <taxon>Betaproteobacteria</taxon>
        <taxon>Burkholderiales</taxon>
        <taxon>Burkholderiaceae</taxon>
        <taxon>Caballeronia</taxon>
    </lineage>
</organism>